<dbReference type="Gene3D" id="3.40.50.720">
    <property type="entry name" value="NAD(P)-binding Rossmann-like Domain"/>
    <property type="match status" value="1"/>
</dbReference>
<dbReference type="PANTHER" id="PTHR30388">
    <property type="entry name" value="ALDEHYDE OXIDOREDUCTASE MOLYBDENUM COFACTOR ASSEMBLY PROTEIN"/>
    <property type="match status" value="1"/>
</dbReference>
<evidence type="ECO:0000259" key="1">
    <source>
        <dbReference type="Pfam" id="PF02625"/>
    </source>
</evidence>
<sequence>MTMQLAAMLSKWLPKRDNEEWVLGTVFKTEGSSYRKPGAMSLISSGGEQLGLLSGGCLEADIRLNARKVMASGLPVCIRYDGDDEDDLSYRLGIGCGGVVHVLLEPVNEHNDYQGLLQIHRSLTSRQSGYFRQHIPAPGEVSLASEYTLDSMLTRKRKKSRLEELQGKTWLISHITPAPHLLIAGGGIDAQPVVVLANQLGWETTVWDPRPANARDEFFHMADHRLRCSAEALADQVKDLSINAAMVMTHSVPMDAQCLLALSGQRLDYVGLLGPTHRREEVFDEAGLIDDDFKPTVDGPAGFDIGGELPESIALSIIAKCHNAIFGPSVQDGGLRGNG</sequence>
<keyword evidence="4" id="KW-1185">Reference proteome</keyword>
<proteinExistence type="predicted"/>
<protein>
    <submittedName>
        <fullName evidence="3">XdhC/CoxI family protein</fullName>
    </submittedName>
</protein>
<dbReference type="Pfam" id="PF13478">
    <property type="entry name" value="XdhC_C"/>
    <property type="match status" value="1"/>
</dbReference>
<dbReference type="PANTHER" id="PTHR30388:SF4">
    <property type="entry name" value="MOLYBDENUM COFACTOR INSERTION CHAPERONE PAOD"/>
    <property type="match status" value="1"/>
</dbReference>
<name>A0ABY6Q6F8_9GAMM</name>
<dbReference type="Pfam" id="PF02625">
    <property type="entry name" value="XdhC_CoxI"/>
    <property type="match status" value="1"/>
</dbReference>
<dbReference type="RefSeq" id="WP_279240945.1">
    <property type="nucleotide sequence ID" value="NZ_CP036501.1"/>
</dbReference>
<feature type="domain" description="XdhC- CoxI" evidence="1">
    <location>
        <begin position="16"/>
        <end position="81"/>
    </location>
</feature>
<dbReference type="InterPro" id="IPR003777">
    <property type="entry name" value="XdhC_CoxI"/>
</dbReference>
<dbReference type="EMBL" id="CP036501">
    <property type="protein sequence ID" value="UZP74498.1"/>
    <property type="molecule type" value="Genomic_DNA"/>
</dbReference>
<evidence type="ECO:0000313" key="4">
    <source>
        <dbReference type="Proteomes" id="UP001317963"/>
    </source>
</evidence>
<dbReference type="Proteomes" id="UP001317963">
    <property type="component" value="Chromosome"/>
</dbReference>
<dbReference type="InterPro" id="IPR052698">
    <property type="entry name" value="MoCofactor_Util/Proc"/>
</dbReference>
<evidence type="ECO:0000313" key="3">
    <source>
        <dbReference type="EMBL" id="UZP74498.1"/>
    </source>
</evidence>
<evidence type="ECO:0000259" key="2">
    <source>
        <dbReference type="Pfam" id="PF13478"/>
    </source>
</evidence>
<dbReference type="InterPro" id="IPR027051">
    <property type="entry name" value="XdhC_Rossmann_dom"/>
</dbReference>
<organism evidence="3 4">
    <name type="scientific">Candidatus Paraluminiphilus aquimaris</name>
    <dbReference type="NCBI Taxonomy" id="2518994"/>
    <lineage>
        <taxon>Bacteria</taxon>
        <taxon>Pseudomonadati</taxon>
        <taxon>Pseudomonadota</taxon>
        <taxon>Gammaproteobacteria</taxon>
        <taxon>Cellvibrionales</taxon>
        <taxon>Halieaceae</taxon>
        <taxon>Candidatus Paraluminiphilus</taxon>
    </lineage>
</organism>
<gene>
    <name evidence="3" type="ORF">E0F26_06970</name>
</gene>
<feature type="domain" description="XdhC Rossmann" evidence="2">
    <location>
        <begin position="181"/>
        <end position="320"/>
    </location>
</feature>
<reference evidence="3 4" key="1">
    <citation type="submission" date="2019-02" db="EMBL/GenBank/DDBJ databases">
        <title>Halieaceae_genomes.</title>
        <authorList>
            <person name="Li S.-H."/>
        </authorList>
    </citation>
    <scope>NUCLEOTIDE SEQUENCE [LARGE SCALE GENOMIC DNA]</scope>
    <source>
        <strain evidence="3 4">JH123</strain>
    </source>
</reference>
<accession>A0ABY6Q6F8</accession>